<feature type="transmembrane region" description="Helical" evidence="1">
    <location>
        <begin position="246"/>
        <end position="267"/>
    </location>
</feature>
<feature type="transmembrane region" description="Helical" evidence="1">
    <location>
        <begin position="7"/>
        <end position="24"/>
    </location>
</feature>
<keyword evidence="1" id="KW-0472">Membrane</keyword>
<feature type="transmembrane region" description="Helical" evidence="1">
    <location>
        <begin position="384"/>
        <end position="404"/>
    </location>
</feature>
<feature type="transmembrane region" description="Helical" evidence="1">
    <location>
        <begin position="356"/>
        <end position="378"/>
    </location>
</feature>
<keyword evidence="1" id="KW-0812">Transmembrane</keyword>
<feature type="transmembrane region" description="Helical" evidence="1">
    <location>
        <begin position="198"/>
        <end position="220"/>
    </location>
</feature>
<proteinExistence type="predicted"/>
<evidence type="ECO:0000256" key="1">
    <source>
        <dbReference type="SAM" id="Phobius"/>
    </source>
</evidence>
<keyword evidence="1" id="KW-1133">Transmembrane helix</keyword>
<accession>A0A7C4L116</accession>
<feature type="transmembrane region" description="Helical" evidence="1">
    <location>
        <begin position="30"/>
        <end position="48"/>
    </location>
</feature>
<feature type="transmembrane region" description="Helical" evidence="1">
    <location>
        <begin position="157"/>
        <end position="178"/>
    </location>
</feature>
<feature type="transmembrane region" description="Helical" evidence="1">
    <location>
        <begin position="288"/>
        <end position="308"/>
    </location>
</feature>
<gene>
    <name evidence="2" type="ORF">ENT17_11380</name>
</gene>
<feature type="transmembrane region" description="Helical" evidence="1">
    <location>
        <begin position="55"/>
        <end position="73"/>
    </location>
</feature>
<dbReference type="InterPro" id="IPR025291">
    <property type="entry name" value="DUF4153"/>
</dbReference>
<protein>
    <submittedName>
        <fullName evidence="2">DUF4173 domain-containing protein</fullName>
    </submittedName>
</protein>
<feature type="transmembrane region" description="Helical" evidence="1">
    <location>
        <begin position="320"/>
        <end position="344"/>
    </location>
</feature>
<evidence type="ECO:0000313" key="2">
    <source>
        <dbReference type="EMBL" id="HGS88200.1"/>
    </source>
</evidence>
<dbReference type="EMBL" id="DSXR01000117">
    <property type="protein sequence ID" value="HGS88200.1"/>
    <property type="molecule type" value="Genomic_DNA"/>
</dbReference>
<name>A0A7C4L116_9CHLR</name>
<organism evidence="2">
    <name type="scientific">Bellilinea caldifistulae</name>
    <dbReference type="NCBI Taxonomy" id="360411"/>
    <lineage>
        <taxon>Bacteria</taxon>
        <taxon>Bacillati</taxon>
        <taxon>Chloroflexota</taxon>
        <taxon>Anaerolineae</taxon>
        <taxon>Anaerolineales</taxon>
        <taxon>Anaerolineaceae</taxon>
        <taxon>Bellilinea</taxon>
    </lineage>
</organism>
<reference evidence="2" key="1">
    <citation type="journal article" date="2020" name="mSystems">
        <title>Genome- and Community-Level Interaction Insights into Carbon Utilization and Element Cycling Functions of Hydrothermarchaeota in Hydrothermal Sediment.</title>
        <authorList>
            <person name="Zhou Z."/>
            <person name="Liu Y."/>
            <person name="Xu W."/>
            <person name="Pan J."/>
            <person name="Luo Z.H."/>
            <person name="Li M."/>
        </authorList>
    </citation>
    <scope>NUCLEOTIDE SEQUENCE [LARGE SCALE GENOMIC DNA]</scope>
    <source>
        <strain evidence="2">SpSt-556</strain>
    </source>
</reference>
<dbReference type="Pfam" id="PF13687">
    <property type="entry name" value="DUF4153"/>
    <property type="match status" value="1"/>
</dbReference>
<sequence>MPKSTTPYWIAAFVLGSGVDILFWGKPVGISFFIWAVLALSSAWFLTLKSGSRPARANILLGIIILGLAVQPFLRAEPFSQALGILLALLGLMIWAATLRNGNWLHFTLWDYIRAVAVLIFAALTRPFQQPNPGENHPASGQYAVHLQQGRAVLRGLLLALPIVGLLALLLASADLVFAQRLESVLQALRLDKLPETLFRLFYVLVLTVVFCGVLLHAVLPRQEIRPSERETPFLSPFLGWTESSIVLGSVNALFAFFVILQFRYLFGGQVNIHEAGFTYAEYARRGFGELVWVALISLGLVLTLHTITRRETPIRQRSFIQLNGLLIGMVLVILASALQRLILYEQAYGFTRLRTYTYLFIPWLGLLLLTILGLLFSNQMRRVGLFLVIFGLGFGLLLGFWNVDSWIARQNIQRAINGQDLDGDYLQMLSADAVPELIRQVNQAGLPASARQEILIGLACRAAQSSPSNPPWQSFNLSQNRADNLLGSHAGLWQKYPVEVDSYGSYVLVDGQHRYCGYAERWD</sequence>
<comment type="caution">
    <text evidence="2">The sequence shown here is derived from an EMBL/GenBank/DDBJ whole genome shotgun (WGS) entry which is preliminary data.</text>
</comment>
<dbReference type="AlphaFoldDB" id="A0A7C4L116"/>
<feature type="transmembrane region" description="Helical" evidence="1">
    <location>
        <begin position="79"/>
        <end position="97"/>
    </location>
</feature>